<dbReference type="AlphaFoldDB" id="A0AAD7W642"/>
<evidence type="ECO:0000313" key="2">
    <source>
        <dbReference type="EMBL" id="KAJ8385182.1"/>
    </source>
</evidence>
<feature type="region of interest" description="Disordered" evidence="1">
    <location>
        <begin position="37"/>
        <end position="72"/>
    </location>
</feature>
<feature type="compositionally biased region" description="Basic and acidic residues" evidence="1">
    <location>
        <begin position="49"/>
        <end position="59"/>
    </location>
</feature>
<dbReference type="Proteomes" id="UP001221898">
    <property type="component" value="Unassembled WGS sequence"/>
</dbReference>
<accession>A0AAD7W642</accession>
<evidence type="ECO:0000313" key="3">
    <source>
        <dbReference type="Proteomes" id="UP001221898"/>
    </source>
</evidence>
<gene>
    <name evidence="2" type="ORF">AAFF_G00192330</name>
</gene>
<sequence length="131" mass="14764">MSEVKELPRGKRLRGGGSCRLERPLWGYDKSGKLLGARAGGKRGASARTQHETLTDSGRHLSQSHLSPEHRRCVPGSHSRLFWIRASDERMHIKSALGFSLTQYRIPLQGPYRVRTAPHDMDPSREISVDH</sequence>
<reference evidence="2" key="1">
    <citation type="journal article" date="2023" name="Science">
        <title>Genome structures resolve the early diversification of teleost fishes.</title>
        <authorList>
            <person name="Parey E."/>
            <person name="Louis A."/>
            <person name="Montfort J."/>
            <person name="Bouchez O."/>
            <person name="Roques C."/>
            <person name="Iampietro C."/>
            <person name="Lluch J."/>
            <person name="Castinel A."/>
            <person name="Donnadieu C."/>
            <person name="Desvignes T."/>
            <person name="Floi Bucao C."/>
            <person name="Jouanno E."/>
            <person name="Wen M."/>
            <person name="Mejri S."/>
            <person name="Dirks R."/>
            <person name="Jansen H."/>
            <person name="Henkel C."/>
            <person name="Chen W.J."/>
            <person name="Zahm M."/>
            <person name="Cabau C."/>
            <person name="Klopp C."/>
            <person name="Thompson A.W."/>
            <person name="Robinson-Rechavi M."/>
            <person name="Braasch I."/>
            <person name="Lecointre G."/>
            <person name="Bobe J."/>
            <person name="Postlethwait J.H."/>
            <person name="Berthelot C."/>
            <person name="Roest Crollius H."/>
            <person name="Guiguen Y."/>
        </authorList>
    </citation>
    <scope>NUCLEOTIDE SEQUENCE</scope>
    <source>
        <strain evidence="2">NC1722</strain>
    </source>
</reference>
<keyword evidence="3" id="KW-1185">Reference proteome</keyword>
<organism evidence="2 3">
    <name type="scientific">Aldrovandia affinis</name>
    <dbReference type="NCBI Taxonomy" id="143900"/>
    <lineage>
        <taxon>Eukaryota</taxon>
        <taxon>Metazoa</taxon>
        <taxon>Chordata</taxon>
        <taxon>Craniata</taxon>
        <taxon>Vertebrata</taxon>
        <taxon>Euteleostomi</taxon>
        <taxon>Actinopterygii</taxon>
        <taxon>Neopterygii</taxon>
        <taxon>Teleostei</taxon>
        <taxon>Notacanthiformes</taxon>
        <taxon>Halosauridae</taxon>
        <taxon>Aldrovandia</taxon>
    </lineage>
</organism>
<evidence type="ECO:0000256" key="1">
    <source>
        <dbReference type="SAM" id="MobiDB-lite"/>
    </source>
</evidence>
<protein>
    <submittedName>
        <fullName evidence="2">Uncharacterized protein</fullName>
    </submittedName>
</protein>
<proteinExistence type="predicted"/>
<name>A0AAD7W642_9TELE</name>
<comment type="caution">
    <text evidence="2">The sequence shown here is derived from an EMBL/GenBank/DDBJ whole genome shotgun (WGS) entry which is preliminary data.</text>
</comment>
<dbReference type="EMBL" id="JAINUG010000257">
    <property type="protein sequence ID" value="KAJ8385182.1"/>
    <property type="molecule type" value="Genomic_DNA"/>
</dbReference>